<comment type="caution">
    <text evidence="1">The sequence shown here is derived from an EMBL/GenBank/DDBJ whole genome shotgun (WGS) entry which is preliminary data.</text>
</comment>
<organism evidence="1 2">
    <name type="scientific">Stereocaulon virgatum</name>
    <dbReference type="NCBI Taxonomy" id="373712"/>
    <lineage>
        <taxon>Eukaryota</taxon>
        <taxon>Fungi</taxon>
        <taxon>Dikarya</taxon>
        <taxon>Ascomycota</taxon>
        <taxon>Pezizomycotina</taxon>
        <taxon>Lecanoromycetes</taxon>
        <taxon>OSLEUM clade</taxon>
        <taxon>Lecanoromycetidae</taxon>
        <taxon>Lecanorales</taxon>
        <taxon>Lecanorineae</taxon>
        <taxon>Stereocaulaceae</taxon>
        <taxon>Stereocaulon</taxon>
    </lineage>
</organism>
<protein>
    <submittedName>
        <fullName evidence="1">Uncharacterized protein</fullName>
    </submittedName>
</protein>
<proteinExistence type="predicted"/>
<gene>
    <name evidence="1" type="ORF">N7G274_007238</name>
</gene>
<accession>A0ABR4A1L8</accession>
<dbReference type="EMBL" id="JBEFKJ010000023">
    <property type="protein sequence ID" value="KAL2039837.1"/>
    <property type="molecule type" value="Genomic_DNA"/>
</dbReference>
<name>A0ABR4A1L8_9LECA</name>
<reference evidence="1 2" key="1">
    <citation type="submission" date="2024-09" db="EMBL/GenBank/DDBJ databases">
        <title>Rethinking Asexuality: The Enigmatic Case of Functional Sexual Genes in Lepraria (Stereocaulaceae).</title>
        <authorList>
            <person name="Doellman M."/>
            <person name="Sun Y."/>
            <person name="Barcenas-Pena A."/>
            <person name="Lumbsch H.T."/>
            <person name="Grewe F."/>
        </authorList>
    </citation>
    <scope>NUCLEOTIDE SEQUENCE [LARGE SCALE GENOMIC DNA]</scope>
    <source>
        <strain evidence="1 2">Mercado 3170</strain>
    </source>
</reference>
<keyword evidence="2" id="KW-1185">Reference proteome</keyword>
<evidence type="ECO:0000313" key="1">
    <source>
        <dbReference type="EMBL" id="KAL2039837.1"/>
    </source>
</evidence>
<evidence type="ECO:0000313" key="2">
    <source>
        <dbReference type="Proteomes" id="UP001590950"/>
    </source>
</evidence>
<dbReference type="Proteomes" id="UP001590950">
    <property type="component" value="Unassembled WGS sequence"/>
</dbReference>
<sequence>MELHKAMDQHCLIGDLYNIIVFVKSTYSRATKQRLDLEALSEEVWNNRVESVLLNEWIRKPGYRMDIFIECTGKEPAKDQLKRPFDSITSPANSLHRRTRTLALEEQQISRRDRNEIAGDFTEQLVEKWICISDRCNNQNNYCYVPFDGKHYRYQHLPARGLGICHRQRVRRSYSGLSSP</sequence>